<protein>
    <recommendedName>
        <fullName evidence="10">Neurotransmitter-gated ion-channel ligand-binding domain-containing protein</fullName>
    </recommendedName>
</protein>
<dbReference type="Pfam" id="PF02932">
    <property type="entry name" value="Neur_chan_memb"/>
    <property type="match status" value="1"/>
</dbReference>
<evidence type="ECO:0000313" key="9">
    <source>
        <dbReference type="EMBL" id="CAD9087524.1"/>
    </source>
</evidence>
<feature type="chain" id="PRO_5031108265" description="Neurotransmitter-gated ion-channel ligand-binding domain-containing protein" evidence="6">
    <location>
        <begin position="25"/>
        <end position="433"/>
    </location>
</feature>
<reference evidence="9" key="1">
    <citation type="submission" date="2021-01" db="EMBL/GenBank/DDBJ databases">
        <authorList>
            <person name="Corre E."/>
            <person name="Pelletier E."/>
            <person name="Niang G."/>
            <person name="Scheremetjew M."/>
            <person name="Finn R."/>
            <person name="Kale V."/>
            <person name="Holt S."/>
            <person name="Cochrane G."/>
            <person name="Meng A."/>
            <person name="Brown T."/>
            <person name="Cohen L."/>
        </authorList>
    </citation>
    <scope>NUCLEOTIDE SEQUENCE</scope>
    <source>
        <strain evidence="9">OF101</strain>
    </source>
</reference>
<dbReference type="InterPro" id="IPR006029">
    <property type="entry name" value="Neurotrans-gated_channel_TM"/>
</dbReference>
<dbReference type="GO" id="GO:0016020">
    <property type="term" value="C:membrane"/>
    <property type="evidence" value="ECO:0007669"/>
    <property type="project" value="UniProtKB-SubCell"/>
</dbReference>
<evidence type="ECO:0000259" key="7">
    <source>
        <dbReference type="Pfam" id="PF02931"/>
    </source>
</evidence>
<evidence type="ECO:0000256" key="1">
    <source>
        <dbReference type="ARBA" id="ARBA00004141"/>
    </source>
</evidence>
<feature type="domain" description="Neurotransmitter-gated ion-channel transmembrane" evidence="8">
    <location>
        <begin position="282"/>
        <end position="361"/>
    </location>
</feature>
<keyword evidence="4 5" id="KW-0472">Membrane</keyword>
<dbReference type="GO" id="GO:0005230">
    <property type="term" value="F:extracellular ligand-gated monoatomic ion channel activity"/>
    <property type="evidence" value="ECO:0007669"/>
    <property type="project" value="InterPro"/>
</dbReference>
<comment type="subcellular location">
    <subcellularLocation>
        <location evidence="1">Membrane</location>
        <topology evidence="1">Multi-pass membrane protein</topology>
    </subcellularLocation>
</comment>
<feature type="transmembrane region" description="Helical" evidence="5">
    <location>
        <begin position="340"/>
        <end position="361"/>
    </location>
</feature>
<dbReference type="Pfam" id="PF02931">
    <property type="entry name" value="Neur_chan_LBD"/>
    <property type="match status" value="1"/>
</dbReference>
<evidence type="ECO:0000259" key="8">
    <source>
        <dbReference type="Pfam" id="PF02932"/>
    </source>
</evidence>
<dbReference type="InterPro" id="IPR038050">
    <property type="entry name" value="Neuro_actylchol_rec"/>
</dbReference>
<sequence length="433" mass="48372">MAAGVARLCAQLSLMGLLPHPLVAASDASNPDVSSHPPVTPCGASLDAELRARSGGRNQIMSMVGTGSTANASRTVSLVGLPPSDGPVRLQMGLEVSSIWEVDQKQQTYKVKYTLAFGWADCRLAWAPSGPGKMVIQDDSALWSNFFRPSVQVEEEQARDGFMTSKRLFLLRSGFSVYRIDMVSTMHCKMSFELMPYDRHQCSMSVQLPAFLPAEVDFAWADERILPLKLGSLSNSEWAFSEQGDWQRDVASDDNVYNLQGKTLRAKFFLKRRSYHMMTTHVLPCILYWFISYLAVWVDASAVPGRAALHTLPVLMITNKFNAVMASLPKIAYSTKLGNFLLCTLFLSTFLLLEFCLVHAAGRTLKWLSAKEAAKKKDLELQTGEEAASEMVPGKTGRSLLHYILLWTHDWLDTHSRWYFLLVYCILTLAFFA</sequence>
<feature type="transmembrane region" description="Helical" evidence="5">
    <location>
        <begin position="275"/>
        <end position="295"/>
    </location>
</feature>
<evidence type="ECO:0000256" key="5">
    <source>
        <dbReference type="SAM" id="Phobius"/>
    </source>
</evidence>
<dbReference type="SUPFAM" id="SSF90112">
    <property type="entry name" value="Neurotransmitter-gated ion-channel transmembrane pore"/>
    <property type="match status" value="1"/>
</dbReference>
<keyword evidence="6" id="KW-0732">Signal</keyword>
<dbReference type="Gene3D" id="1.20.58.390">
    <property type="entry name" value="Neurotransmitter-gated ion-channel transmembrane domain"/>
    <property type="match status" value="1"/>
</dbReference>
<feature type="domain" description="Neurotransmitter-gated ion-channel ligand-binding" evidence="7">
    <location>
        <begin position="85"/>
        <end position="273"/>
    </location>
</feature>
<dbReference type="InterPro" id="IPR006202">
    <property type="entry name" value="Neur_chan_lig-bd"/>
</dbReference>
<evidence type="ECO:0008006" key="10">
    <source>
        <dbReference type="Google" id="ProtNLM"/>
    </source>
</evidence>
<dbReference type="SUPFAM" id="SSF63712">
    <property type="entry name" value="Nicotinic receptor ligand binding domain-like"/>
    <property type="match status" value="1"/>
</dbReference>
<keyword evidence="3 5" id="KW-1133">Transmembrane helix</keyword>
<evidence type="ECO:0000256" key="2">
    <source>
        <dbReference type="ARBA" id="ARBA00022692"/>
    </source>
</evidence>
<dbReference type="GO" id="GO:0004888">
    <property type="term" value="F:transmembrane signaling receptor activity"/>
    <property type="evidence" value="ECO:0007669"/>
    <property type="project" value="InterPro"/>
</dbReference>
<dbReference type="EMBL" id="HBGE01001791">
    <property type="protein sequence ID" value="CAD9087524.1"/>
    <property type="molecule type" value="Transcribed_RNA"/>
</dbReference>
<dbReference type="PANTHER" id="PTHR18945">
    <property type="entry name" value="NEUROTRANSMITTER GATED ION CHANNEL"/>
    <property type="match status" value="1"/>
</dbReference>
<proteinExistence type="predicted"/>
<dbReference type="InterPro" id="IPR036719">
    <property type="entry name" value="Neuro-gated_channel_TM_sf"/>
</dbReference>
<evidence type="ECO:0000256" key="3">
    <source>
        <dbReference type="ARBA" id="ARBA00022989"/>
    </source>
</evidence>
<organism evidence="9">
    <name type="scientific">Alexandrium catenella</name>
    <name type="common">Red tide dinoflagellate</name>
    <name type="synonym">Gonyaulax catenella</name>
    <dbReference type="NCBI Taxonomy" id="2925"/>
    <lineage>
        <taxon>Eukaryota</taxon>
        <taxon>Sar</taxon>
        <taxon>Alveolata</taxon>
        <taxon>Dinophyceae</taxon>
        <taxon>Gonyaulacales</taxon>
        <taxon>Pyrocystaceae</taxon>
        <taxon>Alexandrium</taxon>
    </lineage>
</organism>
<feature type="signal peptide" evidence="6">
    <location>
        <begin position="1"/>
        <end position="24"/>
    </location>
</feature>
<dbReference type="InterPro" id="IPR006201">
    <property type="entry name" value="Neur_channel"/>
</dbReference>
<dbReference type="InterPro" id="IPR036734">
    <property type="entry name" value="Neur_chan_lig-bd_sf"/>
</dbReference>
<dbReference type="Gene3D" id="2.70.170.10">
    <property type="entry name" value="Neurotransmitter-gated ion-channel ligand-binding domain"/>
    <property type="match status" value="1"/>
</dbReference>
<feature type="transmembrane region" description="Helical" evidence="5">
    <location>
        <begin position="416"/>
        <end position="432"/>
    </location>
</feature>
<accession>A0A7S1KVU0</accession>
<evidence type="ECO:0000256" key="4">
    <source>
        <dbReference type="ARBA" id="ARBA00023136"/>
    </source>
</evidence>
<evidence type="ECO:0000256" key="6">
    <source>
        <dbReference type="SAM" id="SignalP"/>
    </source>
</evidence>
<dbReference type="AlphaFoldDB" id="A0A7S1KVU0"/>
<keyword evidence="2 5" id="KW-0812">Transmembrane</keyword>
<name>A0A7S1KVU0_ALECA</name>
<gene>
    <name evidence="9" type="ORF">ACAT0790_LOCUS1089</name>
</gene>